<dbReference type="Gene3D" id="2.40.50.1020">
    <property type="entry name" value="LytTr DNA-binding domain"/>
    <property type="match status" value="1"/>
</dbReference>
<dbReference type="RefSeq" id="WP_303300943.1">
    <property type="nucleotide sequence ID" value="NZ_BAABDA010000051.1"/>
</dbReference>
<keyword evidence="1" id="KW-0597">Phosphoprotein</keyword>
<dbReference type="PROSITE" id="PS50110">
    <property type="entry name" value="RESPONSE_REGULATORY"/>
    <property type="match status" value="1"/>
</dbReference>
<evidence type="ECO:0000259" key="2">
    <source>
        <dbReference type="PROSITE" id="PS50110"/>
    </source>
</evidence>
<keyword evidence="5" id="KW-1185">Reference proteome</keyword>
<dbReference type="SMART" id="SM00850">
    <property type="entry name" value="LytTR"/>
    <property type="match status" value="1"/>
</dbReference>
<dbReference type="Pfam" id="PF00072">
    <property type="entry name" value="Response_reg"/>
    <property type="match status" value="1"/>
</dbReference>
<evidence type="ECO:0000313" key="4">
    <source>
        <dbReference type="EMBL" id="MDO5973797.1"/>
    </source>
</evidence>
<evidence type="ECO:0000313" key="5">
    <source>
        <dbReference type="Proteomes" id="UP001176806"/>
    </source>
</evidence>
<keyword evidence="4" id="KW-0238">DNA-binding</keyword>
<dbReference type="Pfam" id="PF04397">
    <property type="entry name" value="LytTR"/>
    <property type="match status" value="1"/>
</dbReference>
<name>A0ABT8WLH4_9FLAO</name>
<gene>
    <name evidence="4" type="ORF">Q4Q40_06335</name>
</gene>
<dbReference type="SMART" id="SM00448">
    <property type="entry name" value="REC"/>
    <property type="match status" value="1"/>
</dbReference>
<dbReference type="EMBL" id="JAUOEL010000002">
    <property type="protein sequence ID" value="MDO5973797.1"/>
    <property type="molecule type" value="Genomic_DNA"/>
</dbReference>
<feature type="domain" description="HTH LytTR-type" evidence="3">
    <location>
        <begin position="134"/>
        <end position="207"/>
    </location>
</feature>
<reference evidence="4" key="1">
    <citation type="submission" date="2023-07" db="EMBL/GenBank/DDBJ databases">
        <title>Two novel species in the genus Flavivirga.</title>
        <authorList>
            <person name="Kwon K."/>
        </authorList>
    </citation>
    <scope>NUCLEOTIDE SEQUENCE</scope>
    <source>
        <strain evidence="4">KACC 14158</strain>
    </source>
</reference>
<dbReference type="InterPro" id="IPR001789">
    <property type="entry name" value="Sig_transdc_resp-reg_receiver"/>
</dbReference>
<dbReference type="InterPro" id="IPR011006">
    <property type="entry name" value="CheY-like_superfamily"/>
</dbReference>
<dbReference type="InterPro" id="IPR046947">
    <property type="entry name" value="LytR-like"/>
</dbReference>
<evidence type="ECO:0000256" key="1">
    <source>
        <dbReference type="PROSITE-ProRule" id="PRU00169"/>
    </source>
</evidence>
<comment type="caution">
    <text evidence="4">The sequence shown here is derived from an EMBL/GenBank/DDBJ whole genome shotgun (WGS) entry which is preliminary data.</text>
</comment>
<dbReference type="PANTHER" id="PTHR37299">
    <property type="entry name" value="TRANSCRIPTIONAL REGULATOR-RELATED"/>
    <property type="match status" value="1"/>
</dbReference>
<dbReference type="PROSITE" id="PS50930">
    <property type="entry name" value="HTH_LYTTR"/>
    <property type="match status" value="1"/>
</dbReference>
<dbReference type="PANTHER" id="PTHR37299:SF1">
    <property type="entry name" value="STAGE 0 SPORULATION PROTEIN A HOMOLOG"/>
    <property type="match status" value="1"/>
</dbReference>
<sequence>MITCIAVDDEPLALRQIVSYIDQTSFLQLKGKFTNALEINDFLKENPVDLLFLDIHMSDLSGIELAKTLENPPKIIFTTAYSQYAIEGYKVNAVDYLLKPIEYVDFLSASNKAADVINKDKLLNTEVKKKDDFLFIKSGQQHIRINFNDLKYIEAQKEYVCLNLVNGEPVKTLLRLKNIEEVLPKENFMRIHRSFIVNLNHIVTVERNRIIYSRKEFIVVSDTYQEDFKNFISNNFFN</sequence>
<feature type="domain" description="Response regulatory" evidence="2">
    <location>
        <begin position="3"/>
        <end position="114"/>
    </location>
</feature>
<dbReference type="Gene3D" id="3.40.50.2300">
    <property type="match status" value="1"/>
</dbReference>
<evidence type="ECO:0000259" key="3">
    <source>
        <dbReference type="PROSITE" id="PS50930"/>
    </source>
</evidence>
<dbReference type="GO" id="GO:0003677">
    <property type="term" value="F:DNA binding"/>
    <property type="evidence" value="ECO:0007669"/>
    <property type="project" value="UniProtKB-KW"/>
</dbReference>
<dbReference type="SUPFAM" id="SSF52172">
    <property type="entry name" value="CheY-like"/>
    <property type="match status" value="1"/>
</dbReference>
<proteinExistence type="predicted"/>
<protein>
    <submittedName>
        <fullName evidence="4">LytTR family DNA-binding domain-containing protein</fullName>
    </submittedName>
</protein>
<dbReference type="Proteomes" id="UP001176806">
    <property type="component" value="Unassembled WGS sequence"/>
</dbReference>
<dbReference type="InterPro" id="IPR007492">
    <property type="entry name" value="LytTR_DNA-bd_dom"/>
</dbReference>
<feature type="modified residue" description="4-aspartylphosphate" evidence="1">
    <location>
        <position position="54"/>
    </location>
</feature>
<organism evidence="4 5">
    <name type="scientific">Flavivirga jejuensis</name>
    <dbReference type="NCBI Taxonomy" id="870487"/>
    <lineage>
        <taxon>Bacteria</taxon>
        <taxon>Pseudomonadati</taxon>
        <taxon>Bacteroidota</taxon>
        <taxon>Flavobacteriia</taxon>
        <taxon>Flavobacteriales</taxon>
        <taxon>Flavobacteriaceae</taxon>
        <taxon>Flavivirga</taxon>
    </lineage>
</organism>
<accession>A0ABT8WLH4</accession>